<gene>
    <name evidence="2" type="ORF">QE405_001702</name>
</gene>
<accession>A0AAJ1U2R6</accession>
<keyword evidence="1" id="KW-0472">Membrane</keyword>
<evidence type="ECO:0000313" key="2">
    <source>
        <dbReference type="EMBL" id="MDQ1104418.1"/>
    </source>
</evidence>
<keyword evidence="1" id="KW-1133">Transmembrane helix</keyword>
<feature type="transmembrane region" description="Helical" evidence="1">
    <location>
        <begin position="189"/>
        <end position="210"/>
    </location>
</feature>
<evidence type="ECO:0000256" key="1">
    <source>
        <dbReference type="SAM" id="Phobius"/>
    </source>
</evidence>
<comment type="caution">
    <text evidence="2">The sequence shown here is derived from an EMBL/GenBank/DDBJ whole genome shotgun (WGS) entry which is preliminary data.</text>
</comment>
<sequence>MRMLRSPFAHLAVALLLGAAAAAVVVLRMAGAEPFSVPEPGDRVEAAVAALADGPVYVSPDGRSMLSERDEAALEELIEDRDLPVRIVVWQPSTKAGYDHPTLSPAQQILDGLTDPTVLVLWQGPDDSSVATTDGWNNRFPDYEESFEREPTFLGDAGLSLTEWLGSVPPDILEERSTSDYYGGPGGGIAFGLLVGLPIVAAVWVLAGLVRMRAGRGFLARAPRRPTSRRPVELRKRS</sequence>
<evidence type="ECO:0000313" key="3">
    <source>
        <dbReference type="Proteomes" id="UP001239215"/>
    </source>
</evidence>
<organism evidence="2 3">
    <name type="scientific">Nocardioides zeae</name>
    <dbReference type="NCBI Taxonomy" id="1457234"/>
    <lineage>
        <taxon>Bacteria</taxon>
        <taxon>Bacillati</taxon>
        <taxon>Actinomycetota</taxon>
        <taxon>Actinomycetes</taxon>
        <taxon>Propionibacteriales</taxon>
        <taxon>Nocardioidaceae</taxon>
        <taxon>Nocardioides</taxon>
    </lineage>
</organism>
<dbReference type="RefSeq" id="WP_307199773.1">
    <property type="nucleotide sequence ID" value="NZ_JAUTAN010000001.1"/>
</dbReference>
<dbReference type="EMBL" id="JAUTAN010000001">
    <property type="protein sequence ID" value="MDQ1104418.1"/>
    <property type="molecule type" value="Genomic_DNA"/>
</dbReference>
<dbReference type="AlphaFoldDB" id="A0AAJ1U2R6"/>
<protein>
    <submittedName>
        <fullName evidence="2">Uncharacterized protein</fullName>
    </submittedName>
</protein>
<name>A0AAJ1U2R6_9ACTN</name>
<dbReference type="Proteomes" id="UP001239215">
    <property type="component" value="Unassembled WGS sequence"/>
</dbReference>
<proteinExistence type="predicted"/>
<reference evidence="2" key="1">
    <citation type="submission" date="2023-07" db="EMBL/GenBank/DDBJ databases">
        <title>Functional and genomic diversity of the sorghum phyllosphere microbiome.</title>
        <authorList>
            <person name="Shade A."/>
        </authorList>
    </citation>
    <scope>NUCLEOTIDE SEQUENCE</scope>
    <source>
        <strain evidence="2">SORGH_AS_1067</strain>
    </source>
</reference>
<keyword evidence="1" id="KW-0812">Transmembrane</keyword>